<name>A0A8T2S7X3_CERRI</name>
<reference evidence="7" key="1">
    <citation type="submission" date="2021-08" db="EMBL/GenBank/DDBJ databases">
        <title>WGS assembly of Ceratopteris richardii.</title>
        <authorList>
            <person name="Marchant D.B."/>
            <person name="Chen G."/>
            <person name="Jenkins J."/>
            <person name="Shu S."/>
            <person name="Leebens-Mack J."/>
            <person name="Grimwood J."/>
            <person name="Schmutz J."/>
            <person name="Soltis P."/>
            <person name="Soltis D."/>
            <person name="Chen Z.-H."/>
        </authorList>
    </citation>
    <scope>NUCLEOTIDE SEQUENCE</scope>
    <source>
        <strain evidence="7">Whitten #5841</strain>
        <tissue evidence="7">Leaf</tissue>
    </source>
</reference>
<keyword evidence="3" id="KW-0547">Nucleotide-binding</keyword>
<dbReference type="PROSITE" id="PS50011">
    <property type="entry name" value="PROTEIN_KINASE_DOM"/>
    <property type="match status" value="1"/>
</dbReference>
<evidence type="ECO:0000256" key="1">
    <source>
        <dbReference type="ARBA" id="ARBA00022527"/>
    </source>
</evidence>
<dbReference type="SUPFAM" id="SSF56112">
    <property type="entry name" value="Protein kinase-like (PK-like)"/>
    <property type="match status" value="1"/>
</dbReference>
<evidence type="ECO:0000313" key="7">
    <source>
        <dbReference type="EMBL" id="KAH7307291.1"/>
    </source>
</evidence>
<evidence type="ECO:0000259" key="6">
    <source>
        <dbReference type="PROSITE" id="PS50011"/>
    </source>
</evidence>
<dbReference type="PANTHER" id="PTHR24349">
    <property type="entry name" value="SERINE/THREONINE-PROTEIN KINASE"/>
    <property type="match status" value="1"/>
</dbReference>
<dbReference type="Gene3D" id="1.10.510.10">
    <property type="entry name" value="Transferase(Phosphotransferase) domain 1"/>
    <property type="match status" value="1"/>
</dbReference>
<evidence type="ECO:0000256" key="4">
    <source>
        <dbReference type="ARBA" id="ARBA00022777"/>
    </source>
</evidence>
<keyword evidence="5" id="KW-0067">ATP-binding</keyword>
<evidence type="ECO:0000313" key="8">
    <source>
        <dbReference type="Proteomes" id="UP000825935"/>
    </source>
</evidence>
<organism evidence="7 8">
    <name type="scientific">Ceratopteris richardii</name>
    <name type="common">Triangle waterfern</name>
    <dbReference type="NCBI Taxonomy" id="49495"/>
    <lineage>
        <taxon>Eukaryota</taxon>
        <taxon>Viridiplantae</taxon>
        <taxon>Streptophyta</taxon>
        <taxon>Embryophyta</taxon>
        <taxon>Tracheophyta</taxon>
        <taxon>Polypodiopsida</taxon>
        <taxon>Polypodiidae</taxon>
        <taxon>Polypodiales</taxon>
        <taxon>Pteridineae</taxon>
        <taxon>Pteridaceae</taxon>
        <taxon>Parkerioideae</taxon>
        <taxon>Ceratopteris</taxon>
    </lineage>
</organism>
<dbReference type="EMBL" id="CM035427">
    <property type="protein sequence ID" value="KAH7307291.1"/>
    <property type="molecule type" value="Genomic_DNA"/>
</dbReference>
<dbReference type="OrthoDB" id="25592at2759"/>
<dbReference type="InterPro" id="IPR000719">
    <property type="entry name" value="Prot_kinase_dom"/>
</dbReference>
<dbReference type="AlphaFoldDB" id="A0A8T2S7X3"/>
<dbReference type="InterPro" id="IPR008266">
    <property type="entry name" value="Tyr_kinase_AS"/>
</dbReference>
<keyword evidence="4" id="KW-0418">Kinase</keyword>
<dbReference type="InterPro" id="IPR011009">
    <property type="entry name" value="Kinase-like_dom_sf"/>
</dbReference>
<keyword evidence="8" id="KW-1185">Reference proteome</keyword>
<comment type="caution">
    <text evidence="7">The sequence shown here is derived from an EMBL/GenBank/DDBJ whole genome shotgun (WGS) entry which is preliminary data.</text>
</comment>
<dbReference type="GO" id="GO:0004674">
    <property type="term" value="F:protein serine/threonine kinase activity"/>
    <property type="evidence" value="ECO:0007669"/>
    <property type="project" value="UniProtKB-KW"/>
</dbReference>
<protein>
    <recommendedName>
        <fullName evidence="6">Protein kinase domain-containing protein</fullName>
    </recommendedName>
</protein>
<feature type="domain" description="Protein kinase" evidence="6">
    <location>
        <begin position="1"/>
        <end position="243"/>
    </location>
</feature>
<dbReference type="Pfam" id="PF00069">
    <property type="entry name" value="Pkinase"/>
    <property type="match status" value="1"/>
</dbReference>
<gene>
    <name evidence="7" type="ORF">KP509_22G052900</name>
</gene>
<proteinExistence type="predicted"/>
<dbReference type="GO" id="GO:0005524">
    <property type="term" value="F:ATP binding"/>
    <property type="evidence" value="ECO:0007669"/>
    <property type="project" value="UniProtKB-KW"/>
</dbReference>
<dbReference type="InterPro" id="IPR050205">
    <property type="entry name" value="CDPK_Ser/Thr_kinases"/>
</dbReference>
<sequence length="278" mass="31544">MNFQPSSSLFLAQYCDDLLRREAALLRRISDVQGITHLLSTFESEDGCFHLLIDFCNAGSLHDRLIASRAKLITFSEEQVANIIHTLANTLVACHRQRVVHLDITPSNILFHINSSGAEEVKLTDFGMAEIIETGQMLYDRGGTPYYNSPEVIRGCYDHRADIWSLGVILHLLLTNTFPFFEHRQKSSITEVYNAILTEEIDIGAIRKEKELSAPVCDLLLRMLCKDADKRITLEEVLHHPWFEILHTGSGAPPSPIIRNSPRKVDVSVRPRRRVTEL</sequence>
<evidence type="ECO:0000256" key="2">
    <source>
        <dbReference type="ARBA" id="ARBA00022679"/>
    </source>
</evidence>
<keyword evidence="1" id="KW-0723">Serine/threonine-protein kinase</keyword>
<dbReference type="PROSITE" id="PS00109">
    <property type="entry name" value="PROTEIN_KINASE_TYR"/>
    <property type="match status" value="1"/>
</dbReference>
<dbReference type="Proteomes" id="UP000825935">
    <property type="component" value="Chromosome 22"/>
</dbReference>
<accession>A0A8T2S7X3</accession>
<keyword evidence="2" id="KW-0808">Transferase</keyword>
<evidence type="ECO:0000256" key="3">
    <source>
        <dbReference type="ARBA" id="ARBA00022741"/>
    </source>
</evidence>
<evidence type="ECO:0000256" key="5">
    <source>
        <dbReference type="ARBA" id="ARBA00022840"/>
    </source>
</evidence>